<dbReference type="SUPFAM" id="SSF50370">
    <property type="entry name" value="Ricin B-like lectins"/>
    <property type="match status" value="1"/>
</dbReference>
<evidence type="ECO:0000256" key="2">
    <source>
        <dbReference type="ARBA" id="ARBA00023136"/>
    </source>
</evidence>
<dbReference type="CDD" id="cd00161">
    <property type="entry name" value="beta-trefoil_Ricin-like"/>
    <property type="match status" value="1"/>
</dbReference>
<dbReference type="Gene3D" id="2.80.10.50">
    <property type="match status" value="1"/>
</dbReference>
<dbReference type="Pfam" id="PF00691">
    <property type="entry name" value="OmpA"/>
    <property type="match status" value="1"/>
</dbReference>
<reference evidence="7 8" key="1">
    <citation type="submission" date="2019-04" db="EMBL/GenBank/DDBJ databases">
        <authorList>
            <person name="Feng G."/>
            <person name="Zhang J."/>
            <person name="Zhu H."/>
        </authorList>
    </citation>
    <scope>NUCLEOTIDE SEQUENCE [LARGE SCALE GENOMIC DNA]</scope>
    <source>
        <strain evidence="7 8">9PBR-1</strain>
    </source>
</reference>
<keyword evidence="5" id="KW-0732">Signal</keyword>
<keyword evidence="3" id="KW-0998">Cell outer membrane</keyword>
<evidence type="ECO:0000256" key="1">
    <source>
        <dbReference type="ARBA" id="ARBA00004442"/>
    </source>
</evidence>
<dbReference type="Proteomes" id="UP000298471">
    <property type="component" value="Unassembled WGS sequence"/>
</dbReference>
<dbReference type="InterPro" id="IPR006665">
    <property type="entry name" value="OmpA-like"/>
</dbReference>
<organism evidence="7 8">
    <name type="scientific">Hymenobacter metallicola</name>
    <dbReference type="NCBI Taxonomy" id="2563114"/>
    <lineage>
        <taxon>Bacteria</taxon>
        <taxon>Pseudomonadati</taxon>
        <taxon>Bacteroidota</taxon>
        <taxon>Cytophagia</taxon>
        <taxon>Cytophagales</taxon>
        <taxon>Hymenobacteraceae</taxon>
        <taxon>Hymenobacter</taxon>
    </lineage>
</organism>
<feature type="chain" id="PRO_5021289674" description="OmpA-like domain-containing protein" evidence="5">
    <location>
        <begin position="23"/>
        <end position="677"/>
    </location>
</feature>
<dbReference type="InterPro" id="IPR000772">
    <property type="entry name" value="Ricin_B_lectin"/>
</dbReference>
<dbReference type="SUPFAM" id="SSF82171">
    <property type="entry name" value="DPP6 N-terminal domain-like"/>
    <property type="match status" value="1"/>
</dbReference>
<sequence>MSRYLFSLLVLPFLLTAVSVAAQQPGFTPEENAWYGVVARGSGRSLDITGSSPEAGVAAVQWEFTHASSQQWRFVRITAGGEYFRLEAKHSTKCLTVEKPEENAPLAQRPWTGSFYQQWKLVPAGPIGSYELVNRGNDKCAAVAASDKFNGTPIVAQKPSNRATQQWRLFKLRLNLDPSQPGFGPAEPLTALNTPGNELQPVLTPDGKTLYFSRTKFAGNTEGNTDSGDIWVSQSTDGQAWGPAVRLDALNTRQNNGVMSVVGPQGGLLLVRGLYERDGSFRDEGASLISREGSSKSKTDRPEPLTVRNYYTAGAATTFFMSADQKVLLLSLERGDTFGGNDLYVSRAQADGSWGEPQSLGGVLNSPGFEFAPWLAPDGRTLYFASYGHAGYGGADIFVSTRQDDTWSRWSEPRNLGPSLNGPGFDAYFMLSADGKQAYYAASRTANGPADLYRTAASGVISADTARPVTAAPNVAQRTLLTGKVLDAKTRVPVKAEVKAIRLDNDIVFNATLRTDASGTFQFSLPAGSYRLSATSPSFLTGTDTVRMVASMTRELLLVPAEVGGKLELPTLIFAQGKYTLLPASYAELNRLARTLTDNPTVSIRLEGHTDNQGRADLNQKLSEDRVKEVKRYLVTRGISEARITTIGYGGSKPRASNAKEETRKLNRRVEFTITKQ</sequence>
<feature type="domain" description="OmpA-like" evidence="6">
    <location>
        <begin position="563"/>
        <end position="677"/>
    </location>
</feature>
<comment type="subcellular location">
    <subcellularLocation>
        <location evidence="1">Cell outer membrane</location>
    </subcellularLocation>
</comment>
<dbReference type="Gene3D" id="3.30.1330.60">
    <property type="entry name" value="OmpA-like domain"/>
    <property type="match status" value="1"/>
</dbReference>
<dbReference type="OrthoDB" id="1488841at2"/>
<dbReference type="InterPro" id="IPR035992">
    <property type="entry name" value="Ricin_B-like_lectins"/>
</dbReference>
<evidence type="ECO:0000256" key="5">
    <source>
        <dbReference type="SAM" id="SignalP"/>
    </source>
</evidence>
<dbReference type="InterPro" id="IPR013784">
    <property type="entry name" value="Carb-bd-like_fold"/>
</dbReference>
<dbReference type="InterPro" id="IPR006664">
    <property type="entry name" value="OMP_bac"/>
</dbReference>
<evidence type="ECO:0000259" key="6">
    <source>
        <dbReference type="PROSITE" id="PS51123"/>
    </source>
</evidence>
<dbReference type="InterPro" id="IPR011659">
    <property type="entry name" value="WD40"/>
</dbReference>
<dbReference type="Pfam" id="PF13620">
    <property type="entry name" value="CarboxypepD_reg"/>
    <property type="match status" value="1"/>
</dbReference>
<dbReference type="Pfam" id="PF14200">
    <property type="entry name" value="RicinB_lectin_2"/>
    <property type="match status" value="2"/>
</dbReference>
<dbReference type="InterPro" id="IPR050330">
    <property type="entry name" value="Bact_OuterMem_StrucFunc"/>
</dbReference>
<evidence type="ECO:0000313" key="7">
    <source>
        <dbReference type="EMBL" id="TGE29560.1"/>
    </source>
</evidence>
<proteinExistence type="predicted"/>
<dbReference type="InterPro" id="IPR036737">
    <property type="entry name" value="OmpA-like_sf"/>
</dbReference>
<dbReference type="Gene3D" id="2.60.40.1120">
    <property type="entry name" value="Carboxypeptidase-like, regulatory domain"/>
    <property type="match status" value="1"/>
</dbReference>
<evidence type="ECO:0000313" key="8">
    <source>
        <dbReference type="Proteomes" id="UP000298471"/>
    </source>
</evidence>
<dbReference type="SUPFAM" id="SSF49452">
    <property type="entry name" value="Starch-binding domain-like"/>
    <property type="match status" value="1"/>
</dbReference>
<comment type="caution">
    <text evidence="7">The sequence shown here is derived from an EMBL/GenBank/DDBJ whole genome shotgun (WGS) entry which is preliminary data.</text>
</comment>
<dbReference type="CDD" id="cd07185">
    <property type="entry name" value="OmpA_C-like"/>
    <property type="match status" value="1"/>
</dbReference>
<protein>
    <recommendedName>
        <fullName evidence="6">OmpA-like domain-containing protein</fullName>
    </recommendedName>
</protein>
<dbReference type="Pfam" id="PF07676">
    <property type="entry name" value="PD40"/>
    <property type="match status" value="3"/>
</dbReference>
<dbReference type="PANTHER" id="PTHR30329:SF21">
    <property type="entry name" value="LIPOPROTEIN YIAD-RELATED"/>
    <property type="match status" value="1"/>
</dbReference>
<dbReference type="PANTHER" id="PTHR30329">
    <property type="entry name" value="STATOR ELEMENT OF FLAGELLAR MOTOR COMPLEX"/>
    <property type="match status" value="1"/>
</dbReference>
<dbReference type="InterPro" id="IPR011042">
    <property type="entry name" value="6-blade_b-propeller_TolB-like"/>
</dbReference>
<keyword evidence="8" id="KW-1185">Reference proteome</keyword>
<dbReference type="PROSITE" id="PS50231">
    <property type="entry name" value="RICIN_B_LECTIN"/>
    <property type="match status" value="1"/>
</dbReference>
<dbReference type="GO" id="GO:0009279">
    <property type="term" value="C:cell outer membrane"/>
    <property type="evidence" value="ECO:0007669"/>
    <property type="project" value="UniProtKB-SubCell"/>
</dbReference>
<accession>A0A4Z0QHS2</accession>
<dbReference type="PROSITE" id="PS51123">
    <property type="entry name" value="OMPA_2"/>
    <property type="match status" value="1"/>
</dbReference>
<feature type="signal peptide" evidence="5">
    <location>
        <begin position="1"/>
        <end position="22"/>
    </location>
</feature>
<gene>
    <name evidence="7" type="ORF">E5K02_08925</name>
</gene>
<dbReference type="EMBL" id="SRMB01000001">
    <property type="protein sequence ID" value="TGE29560.1"/>
    <property type="molecule type" value="Genomic_DNA"/>
</dbReference>
<keyword evidence="2 4" id="KW-0472">Membrane</keyword>
<dbReference type="AlphaFoldDB" id="A0A4Z0QHS2"/>
<dbReference type="Gene3D" id="2.120.10.30">
    <property type="entry name" value="TolB, C-terminal domain"/>
    <property type="match status" value="1"/>
</dbReference>
<dbReference type="GO" id="GO:0030246">
    <property type="term" value="F:carbohydrate binding"/>
    <property type="evidence" value="ECO:0007669"/>
    <property type="project" value="InterPro"/>
</dbReference>
<dbReference type="SUPFAM" id="SSF103088">
    <property type="entry name" value="OmpA-like"/>
    <property type="match status" value="1"/>
</dbReference>
<dbReference type="CDD" id="cd15482">
    <property type="entry name" value="Sialidase_non-viral"/>
    <property type="match status" value="2"/>
</dbReference>
<evidence type="ECO:0000256" key="3">
    <source>
        <dbReference type="ARBA" id="ARBA00023237"/>
    </source>
</evidence>
<dbReference type="PRINTS" id="PR01021">
    <property type="entry name" value="OMPADOMAIN"/>
</dbReference>
<dbReference type="RefSeq" id="WP_135394122.1">
    <property type="nucleotide sequence ID" value="NZ_SRMB01000001.1"/>
</dbReference>
<name>A0A4Z0QHS2_9BACT</name>
<evidence type="ECO:0000256" key="4">
    <source>
        <dbReference type="PROSITE-ProRule" id="PRU00473"/>
    </source>
</evidence>